<evidence type="ECO:0000313" key="3">
    <source>
        <dbReference type="Proteomes" id="UP000007264"/>
    </source>
</evidence>
<dbReference type="KEGG" id="csl:COCSUDRAFT_38835"/>
<keyword evidence="1" id="KW-1133">Transmembrane helix</keyword>
<comment type="caution">
    <text evidence="2">The sequence shown here is derived from an EMBL/GenBank/DDBJ whole genome shotgun (WGS) entry which is preliminary data.</text>
</comment>
<dbReference type="Pfam" id="PF07690">
    <property type="entry name" value="MFS_1"/>
    <property type="match status" value="1"/>
</dbReference>
<feature type="transmembrane region" description="Helical" evidence="1">
    <location>
        <begin position="89"/>
        <end position="109"/>
    </location>
</feature>
<gene>
    <name evidence="2" type="ORF">COCSUDRAFT_38835</name>
</gene>
<keyword evidence="1" id="KW-0812">Transmembrane</keyword>
<evidence type="ECO:0000256" key="1">
    <source>
        <dbReference type="SAM" id="Phobius"/>
    </source>
</evidence>
<feature type="transmembrane region" description="Helical" evidence="1">
    <location>
        <begin position="121"/>
        <end position="143"/>
    </location>
</feature>
<dbReference type="AlphaFoldDB" id="I0Z8U6"/>
<dbReference type="EMBL" id="AGSI01000001">
    <property type="protein sequence ID" value="EIE27065.1"/>
    <property type="molecule type" value="Genomic_DNA"/>
</dbReference>
<reference evidence="2 3" key="1">
    <citation type="journal article" date="2012" name="Genome Biol.">
        <title>The genome of the polar eukaryotic microalga coccomyxa subellipsoidea reveals traits of cold adaptation.</title>
        <authorList>
            <person name="Blanc G."/>
            <person name="Agarkova I."/>
            <person name="Grimwood J."/>
            <person name="Kuo A."/>
            <person name="Brueggeman A."/>
            <person name="Dunigan D."/>
            <person name="Gurnon J."/>
            <person name="Ladunga I."/>
            <person name="Lindquist E."/>
            <person name="Lucas S."/>
            <person name="Pangilinan J."/>
            <person name="Proschold T."/>
            <person name="Salamov A."/>
            <person name="Schmutz J."/>
            <person name="Weeks D."/>
            <person name="Yamada T."/>
            <person name="Claverie J.M."/>
            <person name="Grigoriev I."/>
            <person name="Van Etten J."/>
            <person name="Lomsadze A."/>
            <person name="Borodovsky M."/>
        </authorList>
    </citation>
    <scope>NUCLEOTIDE SEQUENCE [LARGE SCALE GENOMIC DNA]</scope>
    <source>
        <strain evidence="2 3">C-169</strain>
    </source>
</reference>
<dbReference type="Gene3D" id="1.20.1250.20">
    <property type="entry name" value="MFS general substrate transporter like domains"/>
    <property type="match status" value="1"/>
</dbReference>
<feature type="transmembrane region" description="Helical" evidence="1">
    <location>
        <begin position="222"/>
        <end position="243"/>
    </location>
</feature>
<feature type="transmembrane region" description="Helical" evidence="1">
    <location>
        <begin position="63"/>
        <end position="83"/>
    </location>
</feature>
<dbReference type="OrthoDB" id="3639251at2759"/>
<dbReference type="InterPro" id="IPR036259">
    <property type="entry name" value="MFS_trans_sf"/>
</dbReference>
<feature type="transmembrane region" description="Helical" evidence="1">
    <location>
        <begin position="155"/>
        <end position="175"/>
    </location>
</feature>
<feature type="transmembrane region" description="Helical" evidence="1">
    <location>
        <begin position="32"/>
        <end position="51"/>
    </location>
</feature>
<feature type="transmembrane region" description="Helical" evidence="1">
    <location>
        <begin position="334"/>
        <end position="354"/>
    </location>
</feature>
<dbReference type="RefSeq" id="XP_005651609.1">
    <property type="nucleotide sequence ID" value="XM_005651552.1"/>
</dbReference>
<dbReference type="SUPFAM" id="SSF103473">
    <property type="entry name" value="MFS general substrate transporter"/>
    <property type="match status" value="1"/>
</dbReference>
<dbReference type="InterPro" id="IPR011701">
    <property type="entry name" value="MFS"/>
</dbReference>
<accession>I0Z8U6</accession>
<evidence type="ECO:0000313" key="2">
    <source>
        <dbReference type="EMBL" id="EIE27065.1"/>
    </source>
</evidence>
<name>I0Z8U6_COCSC</name>
<keyword evidence="1" id="KW-0472">Membrane</keyword>
<dbReference type="GO" id="GO:0022857">
    <property type="term" value="F:transmembrane transporter activity"/>
    <property type="evidence" value="ECO:0007669"/>
    <property type="project" value="InterPro"/>
</dbReference>
<dbReference type="Proteomes" id="UP000007264">
    <property type="component" value="Unassembled WGS sequence"/>
</dbReference>
<proteinExistence type="predicted"/>
<feature type="transmembrane region" description="Helical" evidence="1">
    <location>
        <begin position="293"/>
        <end position="322"/>
    </location>
</feature>
<protein>
    <submittedName>
        <fullName evidence="2">MFS general substrate transporter</fullName>
    </submittedName>
</protein>
<organism evidence="2 3">
    <name type="scientific">Coccomyxa subellipsoidea (strain C-169)</name>
    <name type="common">Green microalga</name>
    <dbReference type="NCBI Taxonomy" id="574566"/>
    <lineage>
        <taxon>Eukaryota</taxon>
        <taxon>Viridiplantae</taxon>
        <taxon>Chlorophyta</taxon>
        <taxon>core chlorophytes</taxon>
        <taxon>Trebouxiophyceae</taxon>
        <taxon>Trebouxiophyceae incertae sedis</taxon>
        <taxon>Coccomyxaceae</taxon>
        <taxon>Coccomyxa</taxon>
        <taxon>Coccomyxa subellipsoidea</taxon>
    </lineage>
</organism>
<sequence>MTLAAILSVLGNLILSYFSQQISQDIGMTDAQYGMLTGYAYFLVQGVAMVLQGYAIDFYSLNRVYVVGFGGVLGAGALLMQGFAKDFNVMLIGMLFSALGSSVFAVLPIPILSDILPPEQISFGGAIFGSNPYLAEFLAGNLAELCLKKGISWRWAVVGLGTACGASSLAIFAFLREPPIGRFIVKRAGDRLSYGSLGLGRLIPLACYGAICQRYYTKLPTISLYTTAIGACIAAACVAISILSRVIAGDVSNRGYAIGLTAMTLTFVIGEGWQGPLSVMITLALPPEIRSFAISLFFAVAQLIGPAGSVLFGIYLTIGDWVKGTPSYVTPARIYMLVALMGGYIGSAIIYILAVPAVNRDMEKRAEAVRAGGYPEVCAFCILCTRVVAPPHII</sequence>
<keyword evidence="3" id="KW-1185">Reference proteome</keyword>
<dbReference type="GeneID" id="17045080"/>